<gene>
    <name evidence="3" type="ORF">MNB_SV-3-949</name>
</gene>
<feature type="transmembrane region" description="Helical" evidence="1">
    <location>
        <begin position="20"/>
        <end position="39"/>
    </location>
</feature>
<organism evidence="3">
    <name type="scientific">hydrothermal vent metagenome</name>
    <dbReference type="NCBI Taxonomy" id="652676"/>
    <lineage>
        <taxon>unclassified sequences</taxon>
        <taxon>metagenomes</taxon>
        <taxon>ecological metagenomes</taxon>
    </lineage>
</organism>
<dbReference type="Pfam" id="PF13116">
    <property type="entry name" value="YhdP"/>
    <property type="match status" value="2"/>
</dbReference>
<name>A0A1W1BFX3_9ZZZZ</name>
<dbReference type="EMBL" id="FPHI01000004">
    <property type="protein sequence ID" value="SFV52446.1"/>
    <property type="molecule type" value="Genomic_DNA"/>
</dbReference>
<evidence type="ECO:0000259" key="2">
    <source>
        <dbReference type="Pfam" id="PF13116"/>
    </source>
</evidence>
<accession>A0A1W1BFX3</accession>
<feature type="domain" description="YhdP central" evidence="2">
    <location>
        <begin position="217"/>
        <end position="426"/>
    </location>
</feature>
<keyword evidence="1" id="KW-0812">Transmembrane</keyword>
<keyword evidence="1" id="KW-0472">Membrane</keyword>
<protein>
    <submittedName>
        <fullName evidence="3">Putative periplasmic protein</fullName>
    </submittedName>
</protein>
<sequence>MITTSAIFSAHAIHVLIRNIFIFFIILFITLFIWLSIGIKIDTFKVSDYHLDGLYIKLDKKLTLKIDKLVIPKSKKDPSFNRIDKSFENVKYLLTFFETIDLNQIVFNNNTLDIHFHHNLLQIGSKDYLVRGNVHKEGKILIGEIPLLWLKDQNITLKGKFFYDLKQDTLKTKGVFTLEDLVGDFEASKVGNKIRFSLKGKPFSNIKAVVEKFGLVPAVKSWVVDKVQAKKYQLLSFSGEGTIVNKHFELDSQSLRGKVLFKEVSIDFKKGLKPVLAQSFILSYTYDGGLFFDLKKPRYQGRNLDGTTIRIINLGDENTTLKLDLHMQSPIDKTVHQILAAYDIPMPVIQEYGDVKATVKLDIALKHQGIKVLTDVSLSKGKIVVNHIPFSINGGFVSYANGRVKLHDIVLSHKLYKGKVQGKIDLKKSIAQLFFQMKVLNLKSKEGWGILLKNEKIPMWLNYKKDIEISLPKYKLKIVSKKRETTVTIDDLAKIKPFVSDSIPIENGDTLKIKTKDFKSYTFQGVMKPKMCFFYEKDDVCFVAIPYHGKITANDFHFYALNDRFHYQKSKSRLDLNGVHIDLKRFLAQKSGEIKKSKKAKKDTQLVIIGKKSHLRYDIYSLNMDSYDIEVKNNGDIKAIGSIGGDIVKFSKEDDILKLQALRIKEKALAPLINFYGLQGGRYSLTKTGNPSKVMKGEIIIEGGVMKGFKAYNNTLAFINTLPALAMLHKPGYSTKGFTIKSAVIEYRMIKREKIIFDSIYIRGDSATIVGKGELDLKHKTINVKLNIQVAREFGKVLGNIPLVGYILVGEDKSITVGVKITGSLNQPKVSVLATKELLSYPLELIKRTLGTPQKLLDSKHKKIDR</sequence>
<feature type="domain" description="YhdP central" evidence="2">
    <location>
        <begin position="604"/>
        <end position="830"/>
    </location>
</feature>
<reference evidence="3" key="1">
    <citation type="submission" date="2016-10" db="EMBL/GenBank/DDBJ databases">
        <authorList>
            <person name="de Groot N.N."/>
        </authorList>
    </citation>
    <scope>NUCLEOTIDE SEQUENCE</scope>
</reference>
<dbReference type="AlphaFoldDB" id="A0A1W1BFX3"/>
<evidence type="ECO:0000256" key="1">
    <source>
        <dbReference type="SAM" id="Phobius"/>
    </source>
</evidence>
<proteinExistence type="predicted"/>
<keyword evidence="1" id="KW-1133">Transmembrane helix</keyword>
<dbReference type="InterPro" id="IPR025263">
    <property type="entry name" value="YhdP_central"/>
</dbReference>
<evidence type="ECO:0000313" key="3">
    <source>
        <dbReference type="EMBL" id="SFV52446.1"/>
    </source>
</evidence>